<evidence type="ECO:0000313" key="10">
    <source>
        <dbReference type="Proteomes" id="UP000187412"/>
    </source>
</evidence>
<dbReference type="PRINTS" id="PR00035">
    <property type="entry name" value="HTHGNTR"/>
</dbReference>
<keyword evidence="3" id="KW-0808">Transferase</keyword>
<proteinExistence type="inferred from homology"/>
<dbReference type="PROSITE" id="PS50949">
    <property type="entry name" value="HTH_GNTR"/>
    <property type="match status" value="1"/>
</dbReference>
<reference evidence="9 10" key="1">
    <citation type="submission" date="2016-10" db="EMBL/GenBank/DDBJ databases">
        <title>Paenibacillus species isolates.</title>
        <authorList>
            <person name="Beno S.M."/>
        </authorList>
    </citation>
    <scope>NUCLEOTIDE SEQUENCE [LARGE SCALE GENOMIC DNA]</scope>
    <source>
        <strain evidence="9 10">FSL H7-0744</strain>
    </source>
</reference>
<dbReference type="CDD" id="cd00609">
    <property type="entry name" value="AAT_like"/>
    <property type="match status" value="1"/>
</dbReference>
<dbReference type="PANTHER" id="PTHR46577:SF1">
    <property type="entry name" value="HTH-TYPE TRANSCRIPTIONAL REGULATORY PROTEIN GABR"/>
    <property type="match status" value="1"/>
</dbReference>
<comment type="cofactor">
    <cofactor evidence="1">
        <name>pyridoxal 5'-phosphate</name>
        <dbReference type="ChEBI" id="CHEBI:597326"/>
    </cofactor>
</comment>
<dbReference type="InterPro" id="IPR036390">
    <property type="entry name" value="WH_DNA-bd_sf"/>
</dbReference>
<name>A0ABX3HQB3_PAEBO</name>
<dbReference type="InterPro" id="IPR015424">
    <property type="entry name" value="PyrdxlP-dep_Trfase"/>
</dbReference>
<dbReference type="EMBL" id="MPTB01000003">
    <property type="protein sequence ID" value="OMD52407.1"/>
    <property type="molecule type" value="Genomic_DNA"/>
</dbReference>
<evidence type="ECO:0000313" key="9">
    <source>
        <dbReference type="EMBL" id="OMD52407.1"/>
    </source>
</evidence>
<dbReference type="InterPro" id="IPR000524">
    <property type="entry name" value="Tscrpt_reg_HTH_GntR"/>
</dbReference>
<dbReference type="RefSeq" id="WP_076109265.1">
    <property type="nucleotide sequence ID" value="NZ_MPTB01000003.1"/>
</dbReference>
<organism evidence="9 10">
    <name type="scientific">Paenibacillus borealis</name>
    <dbReference type="NCBI Taxonomy" id="160799"/>
    <lineage>
        <taxon>Bacteria</taxon>
        <taxon>Bacillati</taxon>
        <taxon>Bacillota</taxon>
        <taxon>Bacilli</taxon>
        <taxon>Bacillales</taxon>
        <taxon>Paenibacillaceae</taxon>
        <taxon>Paenibacillus</taxon>
    </lineage>
</organism>
<evidence type="ECO:0000256" key="6">
    <source>
        <dbReference type="ARBA" id="ARBA00023125"/>
    </source>
</evidence>
<dbReference type="PANTHER" id="PTHR46577">
    <property type="entry name" value="HTH-TYPE TRANSCRIPTIONAL REGULATORY PROTEIN GABR"/>
    <property type="match status" value="1"/>
</dbReference>
<accession>A0ABX3HQB3</accession>
<keyword evidence="5" id="KW-0805">Transcription regulation</keyword>
<comment type="similarity">
    <text evidence="2">In the C-terminal section; belongs to the class-I pyridoxal-phosphate-dependent aminotransferase family.</text>
</comment>
<dbReference type="InterPro" id="IPR051446">
    <property type="entry name" value="HTH_trans_reg/aminotransferase"/>
</dbReference>
<gene>
    <name evidence="9" type="ORF">BSK56_03070</name>
</gene>
<keyword evidence="3" id="KW-0032">Aminotransferase</keyword>
<comment type="caution">
    <text evidence="9">The sequence shown here is derived from an EMBL/GenBank/DDBJ whole genome shotgun (WGS) entry which is preliminary data.</text>
</comment>
<dbReference type="Gene3D" id="3.40.640.10">
    <property type="entry name" value="Type I PLP-dependent aspartate aminotransferase-like (Major domain)"/>
    <property type="match status" value="1"/>
</dbReference>
<evidence type="ECO:0000259" key="8">
    <source>
        <dbReference type="PROSITE" id="PS50949"/>
    </source>
</evidence>
<dbReference type="Pfam" id="PF00392">
    <property type="entry name" value="GntR"/>
    <property type="match status" value="1"/>
</dbReference>
<evidence type="ECO:0000256" key="3">
    <source>
        <dbReference type="ARBA" id="ARBA00022576"/>
    </source>
</evidence>
<feature type="domain" description="HTH gntR-type" evidence="8">
    <location>
        <begin position="15"/>
        <end position="83"/>
    </location>
</feature>
<dbReference type="Proteomes" id="UP000187412">
    <property type="component" value="Unassembled WGS sequence"/>
</dbReference>
<evidence type="ECO:0000256" key="7">
    <source>
        <dbReference type="ARBA" id="ARBA00023163"/>
    </source>
</evidence>
<evidence type="ECO:0000256" key="5">
    <source>
        <dbReference type="ARBA" id="ARBA00023015"/>
    </source>
</evidence>
<dbReference type="SMART" id="SM00345">
    <property type="entry name" value="HTH_GNTR"/>
    <property type="match status" value="1"/>
</dbReference>
<dbReference type="SUPFAM" id="SSF53383">
    <property type="entry name" value="PLP-dependent transferases"/>
    <property type="match status" value="1"/>
</dbReference>
<evidence type="ECO:0000256" key="1">
    <source>
        <dbReference type="ARBA" id="ARBA00001933"/>
    </source>
</evidence>
<keyword evidence="10" id="KW-1185">Reference proteome</keyword>
<dbReference type="Pfam" id="PF00155">
    <property type="entry name" value="Aminotran_1_2"/>
    <property type="match status" value="1"/>
</dbReference>
<sequence>MNHELLITLDRDRVVPLNRQIYEQIRTAIHSGALSGGDPLPPTRMLAKQLSLSRSVVLQAYELLQAEGYLEMRKGAGTFVTGLQSEHGLSGDDPDMEKIAQEDRQLHLKNELALSLLTPDAIMDNVGPGAVFCDFRHGVPAWDAFPMDSWQKALMNACRSATPQTLGYGAAEGSYSLRQEIARLLRSTRSIPVTAEQIVITAGATQALDILARLCLSKGDGVIMEDPTHHTVREIFRFSGAEIIPVTVDEEGITVEDFDKCVLQAAETGHGKIPKLIYVTPSHQFPLGTTMSLSRRIQLLKWAKAHDALIIEDDYDSEYRYDGPKLSALAGLDSSSRVAYIGSFSKILFPALRIGYIILPPSMIPGFLAVKWLADRMSPALDQEALAEFLKSGQYARHVARMNKLYAGRRSCLLHSLRKEFGPRVRTFGEEAGLHVLVELDSPANENDIAAAALRYGVRIYPASSYFVGSKPQKPVFLLGYSNLTESQLKSGVKAIRRAEADAKTMSLN</sequence>
<dbReference type="InterPro" id="IPR036388">
    <property type="entry name" value="WH-like_DNA-bd_sf"/>
</dbReference>
<keyword evidence="4" id="KW-0663">Pyridoxal phosphate</keyword>
<evidence type="ECO:0000256" key="4">
    <source>
        <dbReference type="ARBA" id="ARBA00022898"/>
    </source>
</evidence>
<dbReference type="CDD" id="cd07377">
    <property type="entry name" value="WHTH_GntR"/>
    <property type="match status" value="1"/>
</dbReference>
<protein>
    <recommendedName>
        <fullName evidence="8">HTH gntR-type domain-containing protein</fullName>
    </recommendedName>
</protein>
<dbReference type="InterPro" id="IPR015421">
    <property type="entry name" value="PyrdxlP-dep_Trfase_major"/>
</dbReference>
<dbReference type="SUPFAM" id="SSF46785">
    <property type="entry name" value="Winged helix' DNA-binding domain"/>
    <property type="match status" value="1"/>
</dbReference>
<keyword evidence="7" id="KW-0804">Transcription</keyword>
<dbReference type="Gene3D" id="1.10.10.10">
    <property type="entry name" value="Winged helix-like DNA-binding domain superfamily/Winged helix DNA-binding domain"/>
    <property type="match status" value="1"/>
</dbReference>
<dbReference type="InterPro" id="IPR004839">
    <property type="entry name" value="Aminotransferase_I/II_large"/>
</dbReference>
<evidence type="ECO:0000256" key="2">
    <source>
        <dbReference type="ARBA" id="ARBA00005384"/>
    </source>
</evidence>
<keyword evidence="6" id="KW-0238">DNA-binding</keyword>